<feature type="transmembrane region" description="Helical" evidence="1">
    <location>
        <begin position="277"/>
        <end position="294"/>
    </location>
</feature>
<feature type="transmembrane region" description="Helical" evidence="1">
    <location>
        <begin position="322"/>
        <end position="339"/>
    </location>
</feature>
<feature type="transmembrane region" description="Helical" evidence="1">
    <location>
        <begin position="71"/>
        <end position="93"/>
    </location>
</feature>
<feature type="transmembrane region" description="Helical" evidence="1">
    <location>
        <begin position="301"/>
        <end position="316"/>
    </location>
</feature>
<proteinExistence type="predicted"/>
<reference evidence="2" key="1">
    <citation type="submission" date="2022-04" db="EMBL/GenBank/DDBJ databases">
        <title>Diverse halophilic archaea isolated from saline environments.</title>
        <authorList>
            <person name="Cui H.-L."/>
        </authorList>
    </citation>
    <scope>NUCLEOTIDE SEQUENCE</scope>
    <source>
        <strain evidence="2">XZYJT40</strain>
    </source>
</reference>
<feature type="transmembrane region" description="Helical" evidence="1">
    <location>
        <begin position="254"/>
        <end position="271"/>
    </location>
</feature>
<keyword evidence="3" id="KW-1185">Reference proteome</keyword>
<name>A0A8U0IE28_9EURY</name>
<dbReference type="KEGG" id="haxz:M0R88_10465"/>
<keyword evidence="1" id="KW-1133">Transmembrane helix</keyword>
<feature type="transmembrane region" description="Helical" evidence="1">
    <location>
        <begin position="482"/>
        <end position="501"/>
    </location>
</feature>
<feature type="transmembrane region" description="Helical" evidence="1">
    <location>
        <begin position="457"/>
        <end position="475"/>
    </location>
</feature>
<accession>A0A8U0IE28</accession>
<feature type="transmembrane region" description="Helical" evidence="1">
    <location>
        <begin position="139"/>
        <end position="161"/>
    </location>
</feature>
<protein>
    <submittedName>
        <fullName evidence="2">Uncharacterized protein</fullName>
    </submittedName>
</protein>
<feature type="transmembrane region" description="Helical" evidence="1">
    <location>
        <begin position="400"/>
        <end position="418"/>
    </location>
</feature>
<dbReference type="Proteomes" id="UP000830434">
    <property type="component" value="Chromosome"/>
</dbReference>
<evidence type="ECO:0000256" key="1">
    <source>
        <dbReference type="SAM" id="Phobius"/>
    </source>
</evidence>
<dbReference type="GeneID" id="72190282"/>
<feature type="transmembrane region" description="Helical" evidence="1">
    <location>
        <begin position="99"/>
        <end position="118"/>
    </location>
</feature>
<feature type="transmembrane region" description="Helical" evidence="1">
    <location>
        <begin position="430"/>
        <end position="451"/>
    </location>
</feature>
<dbReference type="AlphaFoldDB" id="A0A8U0IE28"/>
<feature type="transmembrane region" description="Helical" evidence="1">
    <location>
        <begin position="21"/>
        <end position="39"/>
    </location>
</feature>
<dbReference type="EMBL" id="CP096658">
    <property type="protein sequence ID" value="UPV98950.1"/>
    <property type="molecule type" value="Genomic_DNA"/>
</dbReference>
<feature type="transmembrane region" description="Helical" evidence="1">
    <location>
        <begin position="45"/>
        <end position="64"/>
    </location>
</feature>
<evidence type="ECO:0000313" key="2">
    <source>
        <dbReference type="EMBL" id="UPV98950.1"/>
    </source>
</evidence>
<sequence>MEMEDIPLLLSPNIQNIGPEKLVVLIFTAIANMAYLLSIPVFQPASVLIFISVCPGYALLLALSPRDCSQLECIAIGCVLSLALYPTLGFVTAEYIGLSANWILISLDGITLGLLYLAEPAEWLPRPSVQNYSRFDIAIIFLSLIACLLVLTASVTVSSHVDRWQYAKWLLESQLISTGAITATCGEILGVYPVYLADKICTRLRAPFPVYATVTSTRLTGLDFTGSFRHYFIPTAIAKFLITAAIIRRFTRDSVLIILGSALLFVGMDYSPLYLTQAKGLSLVFFLAGIYTLIRWQRGDTTWIIGLLISIGLLSVTYAPRALLFLGVATAFIIVNVFVSRNTTRISAAGILAATIFVTGQLIPIVERALIASTVASGGLGEILMSPSEVPYQAVGTTPLPFYPTFAVLAIVGGILILRRLQHRAFAHPLVVWPIAAVLTYLPAGLLLSFFRSRVVAEASYAAAVLFSVEVSALSRGRLRKALMAIAIIGLFVSSVSAVQITTTRDGYSEGYGQLVGGLDESSITSSTPVYTDLKTGAYLLGEGGHREIELTYPATKDSIKAVWHGTNATAACQQMGSAEYFILSRDVYRDQFWVGNHPRRPISDAAYNKFSQSPDFSKVDTINQFVVYKINNC</sequence>
<keyword evidence="1" id="KW-0812">Transmembrane</keyword>
<feature type="transmembrane region" description="Helical" evidence="1">
    <location>
        <begin position="346"/>
        <end position="366"/>
    </location>
</feature>
<evidence type="ECO:0000313" key="3">
    <source>
        <dbReference type="Proteomes" id="UP000830434"/>
    </source>
</evidence>
<organism evidence="2 3">
    <name type="scientific">Halorussus gelatinilyticus</name>
    <dbReference type="NCBI Taxonomy" id="2937524"/>
    <lineage>
        <taxon>Archaea</taxon>
        <taxon>Methanobacteriati</taxon>
        <taxon>Methanobacteriota</taxon>
        <taxon>Stenosarchaea group</taxon>
        <taxon>Halobacteria</taxon>
        <taxon>Halobacteriales</taxon>
        <taxon>Haladaptataceae</taxon>
        <taxon>Halorussus</taxon>
    </lineage>
</organism>
<dbReference type="RefSeq" id="WP_248653454.1">
    <property type="nucleotide sequence ID" value="NZ_CP096658.1"/>
</dbReference>
<keyword evidence="1" id="KW-0472">Membrane</keyword>
<gene>
    <name evidence="2" type="ORF">M0R88_10465</name>
</gene>